<dbReference type="KEGG" id="pxv:FXF36_13950"/>
<feature type="coiled-coil region" evidence="1">
    <location>
        <begin position="170"/>
        <end position="227"/>
    </location>
</feature>
<evidence type="ECO:0000256" key="3">
    <source>
        <dbReference type="SAM" id="Phobius"/>
    </source>
</evidence>
<name>A0A5P6VUB2_PSEXY</name>
<feature type="compositionally biased region" description="Basic and acidic residues" evidence="2">
    <location>
        <begin position="331"/>
        <end position="345"/>
    </location>
</feature>
<organism evidence="6 7">
    <name type="scientific">Pseudobutyrivibrio xylanivorans</name>
    <dbReference type="NCBI Taxonomy" id="185007"/>
    <lineage>
        <taxon>Bacteria</taxon>
        <taxon>Bacillati</taxon>
        <taxon>Bacillota</taxon>
        <taxon>Clostridia</taxon>
        <taxon>Lachnospirales</taxon>
        <taxon>Lachnospiraceae</taxon>
        <taxon>Pseudobutyrivibrio</taxon>
    </lineage>
</organism>
<feature type="signal peptide" evidence="4">
    <location>
        <begin position="1"/>
        <end position="20"/>
    </location>
</feature>
<feature type="region of interest" description="Disordered" evidence="2">
    <location>
        <begin position="61"/>
        <end position="80"/>
    </location>
</feature>
<proteinExistence type="predicted"/>
<evidence type="ECO:0000256" key="2">
    <source>
        <dbReference type="SAM" id="MobiDB-lite"/>
    </source>
</evidence>
<keyword evidence="3" id="KW-0812">Transmembrane</keyword>
<feature type="transmembrane region" description="Helical" evidence="3">
    <location>
        <begin position="276"/>
        <end position="304"/>
    </location>
</feature>
<evidence type="ECO:0000256" key="1">
    <source>
        <dbReference type="SAM" id="Coils"/>
    </source>
</evidence>
<keyword evidence="3" id="KW-1133">Transmembrane helix</keyword>
<feature type="region of interest" description="Disordered" evidence="2">
    <location>
        <begin position="309"/>
        <end position="345"/>
    </location>
</feature>
<sequence>MKRKFVSFLALIIATSFVFAGCGTSTDTATTSYEEIATEGTSDAAGFDSSVGSFYAEEPKEAAAGTTEKSVANSGSAGDDAEEFTYDTSRKIIYNSSINIETKKFDDDIDAIKKLVSKNGGYYESSSINGTAEYGGRYANYTARIPSKNYQAFMDSLGDIGSVTYSNEYVDDITSEYVDVQARLKSLRTKLKRLEELEQNAETIEDLLAIEDRINNVQYDIENYTAQLKLYDDKVEYCTVTISLDEVVTYTEVKKDTAWNRFTEAFASSISGFLAFLQWLVIAFIYILPYALGAGVIAIIVILIEKKRRANKKQKKEKESITYTSYIAPKDTSEDKSEENPEKTE</sequence>
<dbReference type="EMBL" id="CP043028">
    <property type="protein sequence ID" value="QFJ55912.1"/>
    <property type="molecule type" value="Genomic_DNA"/>
</dbReference>
<dbReference type="InterPro" id="IPR025645">
    <property type="entry name" value="DUF4349"/>
</dbReference>
<evidence type="ECO:0000313" key="7">
    <source>
        <dbReference type="Proteomes" id="UP000327030"/>
    </source>
</evidence>
<dbReference type="RefSeq" id="WP_151625117.1">
    <property type="nucleotide sequence ID" value="NZ_CP043028.1"/>
</dbReference>
<dbReference type="Pfam" id="PF14257">
    <property type="entry name" value="DUF4349"/>
    <property type="match status" value="1"/>
</dbReference>
<dbReference type="OrthoDB" id="2162337at2"/>
<feature type="domain" description="DUF4349" evidence="5">
    <location>
        <begin position="90"/>
        <end position="301"/>
    </location>
</feature>
<keyword evidence="3" id="KW-0472">Membrane</keyword>
<evidence type="ECO:0000313" key="6">
    <source>
        <dbReference type="EMBL" id="QFJ55912.1"/>
    </source>
</evidence>
<dbReference type="Proteomes" id="UP000327030">
    <property type="component" value="Chromosome 1"/>
</dbReference>
<keyword evidence="1" id="KW-0175">Coiled coil</keyword>
<feature type="compositionally biased region" description="Polar residues" evidence="2">
    <location>
        <begin position="67"/>
        <end position="76"/>
    </location>
</feature>
<evidence type="ECO:0000259" key="5">
    <source>
        <dbReference type="Pfam" id="PF14257"/>
    </source>
</evidence>
<reference evidence="7" key="1">
    <citation type="submission" date="2019-08" db="EMBL/GenBank/DDBJ databases">
        <title>Complete Genome Sequence of the Polysaccharide-Degrading Rumen Bacterium Pseudobutyrivibrio xylanivorans MA3014.</title>
        <authorList>
            <person name="Palevich N."/>
            <person name="Maclean P.H."/>
            <person name="Kelly W.J."/>
            <person name="Leahy S.C."/>
            <person name="Rakonjac J."/>
            <person name="Attwood G.T."/>
        </authorList>
    </citation>
    <scope>NUCLEOTIDE SEQUENCE [LARGE SCALE GENOMIC DNA]</scope>
    <source>
        <strain evidence="7">MA3014</strain>
    </source>
</reference>
<accession>A0A5P6VUB2</accession>
<feature type="chain" id="PRO_5025030535" evidence="4">
    <location>
        <begin position="21"/>
        <end position="345"/>
    </location>
</feature>
<keyword evidence="4" id="KW-0732">Signal</keyword>
<dbReference type="AlphaFoldDB" id="A0A5P6VUB2"/>
<evidence type="ECO:0000256" key="4">
    <source>
        <dbReference type="SAM" id="SignalP"/>
    </source>
</evidence>
<gene>
    <name evidence="6" type="ORF">FXF36_13950</name>
</gene>
<dbReference type="PROSITE" id="PS51257">
    <property type="entry name" value="PROKAR_LIPOPROTEIN"/>
    <property type="match status" value="1"/>
</dbReference>
<protein>
    <submittedName>
        <fullName evidence="6">DUF4349 domain-containing protein</fullName>
    </submittedName>
</protein>